<keyword evidence="1" id="KW-0378">Hydrolase</keyword>
<protein>
    <recommendedName>
        <fullName evidence="1">mRNA interferase</fullName>
        <ecNumber evidence="1">3.1.-.-</ecNumber>
    </recommendedName>
</protein>
<dbReference type="GO" id="GO:0016075">
    <property type="term" value="P:rRNA catabolic process"/>
    <property type="evidence" value="ECO:0007669"/>
    <property type="project" value="TreeGrafter"/>
</dbReference>
<evidence type="ECO:0000256" key="1">
    <source>
        <dbReference type="PIRNR" id="PIRNR033490"/>
    </source>
</evidence>
<dbReference type="GO" id="GO:0016787">
    <property type="term" value="F:hydrolase activity"/>
    <property type="evidence" value="ECO:0007669"/>
    <property type="project" value="UniProtKB-KW"/>
</dbReference>
<dbReference type="SUPFAM" id="SSF50118">
    <property type="entry name" value="Cell growth inhibitor/plasmid maintenance toxic component"/>
    <property type="match status" value="1"/>
</dbReference>
<dbReference type="GO" id="GO:0006402">
    <property type="term" value="P:mRNA catabolic process"/>
    <property type="evidence" value="ECO:0007669"/>
    <property type="project" value="TreeGrafter"/>
</dbReference>
<dbReference type="PANTHER" id="PTHR33988">
    <property type="entry name" value="ENDORIBONUCLEASE MAZF-RELATED"/>
    <property type="match status" value="1"/>
</dbReference>
<name>A0A1N7L7E3_9FLAO</name>
<comment type="similarity">
    <text evidence="1">Belongs to the PemK/MazF family.</text>
</comment>
<dbReference type="OrthoDB" id="9808744at2"/>
<dbReference type="InterPro" id="IPR003477">
    <property type="entry name" value="PemK-like"/>
</dbReference>
<dbReference type="AlphaFoldDB" id="A0A1N7L7E3"/>
<dbReference type="RefSeq" id="WP_076386522.1">
    <property type="nucleotide sequence ID" value="NZ_FTOI01000004.1"/>
</dbReference>
<accession>A0A1N7L7E3</accession>
<organism evidence="2 3">
    <name type="scientific">Kaistella chaponensis</name>
    <dbReference type="NCBI Taxonomy" id="713588"/>
    <lineage>
        <taxon>Bacteria</taxon>
        <taxon>Pseudomonadati</taxon>
        <taxon>Bacteroidota</taxon>
        <taxon>Flavobacteriia</taxon>
        <taxon>Flavobacteriales</taxon>
        <taxon>Weeksellaceae</taxon>
        <taxon>Chryseobacterium group</taxon>
        <taxon>Kaistella</taxon>
    </lineage>
</organism>
<comment type="function">
    <text evidence="1">Toxic component of a type II toxin-antitoxin (TA) system.</text>
</comment>
<dbReference type="EC" id="3.1.-.-" evidence="1"/>
<keyword evidence="1" id="KW-0255">Endonuclease</keyword>
<evidence type="ECO:0000313" key="2">
    <source>
        <dbReference type="EMBL" id="SIS69737.1"/>
    </source>
</evidence>
<dbReference type="GO" id="GO:0004521">
    <property type="term" value="F:RNA endonuclease activity"/>
    <property type="evidence" value="ECO:0007669"/>
    <property type="project" value="TreeGrafter"/>
</dbReference>
<dbReference type="GO" id="GO:0003677">
    <property type="term" value="F:DNA binding"/>
    <property type="evidence" value="ECO:0007669"/>
    <property type="project" value="InterPro"/>
</dbReference>
<dbReference type="STRING" id="713588.SAMN05421789_104279"/>
<dbReference type="InterPro" id="IPR011067">
    <property type="entry name" value="Plasmid_toxin/cell-grow_inhib"/>
</dbReference>
<proteinExistence type="inferred from homology"/>
<dbReference type="PIRSF" id="PIRSF033490">
    <property type="entry name" value="MazF"/>
    <property type="match status" value="1"/>
</dbReference>
<dbReference type="Gene3D" id="2.30.30.110">
    <property type="match status" value="1"/>
</dbReference>
<gene>
    <name evidence="2" type="ORF">SAMN05421789_104279</name>
</gene>
<sequence length="116" mass="13284">MIYQYEIWFADLNPQIGAETGKIRPVVILQTDILNEIGHPSTIICPITTNLQNSQLLRLRLNSEVNQLDKISDILIDQIRAIDNKRLIKKIGKITDNQISTLKTNLKIILELNDLH</sequence>
<reference evidence="3" key="1">
    <citation type="submission" date="2017-01" db="EMBL/GenBank/DDBJ databases">
        <authorList>
            <person name="Varghese N."/>
            <person name="Submissions S."/>
        </authorList>
    </citation>
    <scope>NUCLEOTIDE SEQUENCE [LARGE SCALE GENOMIC DNA]</scope>
    <source>
        <strain evidence="3">DSM 23145</strain>
    </source>
</reference>
<dbReference type="Pfam" id="PF02452">
    <property type="entry name" value="PemK_toxin"/>
    <property type="match status" value="1"/>
</dbReference>
<keyword evidence="3" id="KW-1185">Reference proteome</keyword>
<dbReference type="EMBL" id="FTOI01000004">
    <property type="protein sequence ID" value="SIS69737.1"/>
    <property type="molecule type" value="Genomic_DNA"/>
</dbReference>
<evidence type="ECO:0000313" key="3">
    <source>
        <dbReference type="Proteomes" id="UP000185839"/>
    </source>
</evidence>
<keyword evidence="1" id="KW-0540">Nuclease</keyword>
<dbReference type="PANTHER" id="PTHR33988:SF2">
    <property type="entry name" value="ENDORIBONUCLEASE MAZF"/>
    <property type="match status" value="1"/>
</dbReference>
<dbReference type="Proteomes" id="UP000185839">
    <property type="component" value="Unassembled WGS sequence"/>
</dbReference>